<dbReference type="AlphaFoldDB" id="A0A813FLY7"/>
<keyword evidence="1" id="KW-1133">Transmembrane helix</keyword>
<reference evidence="2" key="1">
    <citation type="submission" date="2021-02" db="EMBL/GenBank/DDBJ databases">
        <authorList>
            <person name="Dougan E. K."/>
            <person name="Rhodes N."/>
            <person name="Thang M."/>
            <person name="Chan C."/>
        </authorList>
    </citation>
    <scope>NUCLEOTIDE SEQUENCE</scope>
</reference>
<dbReference type="Proteomes" id="UP000654075">
    <property type="component" value="Unassembled WGS sequence"/>
</dbReference>
<comment type="caution">
    <text evidence="2">The sequence shown here is derived from an EMBL/GenBank/DDBJ whole genome shotgun (WGS) entry which is preliminary data.</text>
</comment>
<keyword evidence="3" id="KW-1185">Reference proteome</keyword>
<keyword evidence="1" id="KW-0472">Membrane</keyword>
<evidence type="ECO:0000313" key="3">
    <source>
        <dbReference type="Proteomes" id="UP000654075"/>
    </source>
</evidence>
<evidence type="ECO:0000313" key="2">
    <source>
        <dbReference type="EMBL" id="CAE8614423.1"/>
    </source>
</evidence>
<keyword evidence="1" id="KW-0812">Transmembrane</keyword>
<organism evidence="2 3">
    <name type="scientific">Polarella glacialis</name>
    <name type="common">Dinoflagellate</name>
    <dbReference type="NCBI Taxonomy" id="89957"/>
    <lineage>
        <taxon>Eukaryota</taxon>
        <taxon>Sar</taxon>
        <taxon>Alveolata</taxon>
        <taxon>Dinophyceae</taxon>
        <taxon>Suessiales</taxon>
        <taxon>Suessiaceae</taxon>
        <taxon>Polarella</taxon>
    </lineage>
</organism>
<feature type="transmembrane region" description="Helical" evidence="1">
    <location>
        <begin position="78"/>
        <end position="97"/>
    </location>
</feature>
<protein>
    <submittedName>
        <fullName evidence="2">Uncharacterized protein</fullName>
    </submittedName>
</protein>
<evidence type="ECO:0000256" key="1">
    <source>
        <dbReference type="SAM" id="Phobius"/>
    </source>
</evidence>
<name>A0A813FLY7_POLGL</name>
<feature type="transmembrane region" description="Helical" evidence="1">
    <location>
        <begin position="46"/>
        <end position="66"/>
    </location>
</feature>
<proteinExistence type="predicted"/>
<dbReference type="EMBL" id="CAJNNV010025421">
    <property type="protein sequence ID" value="CAE8614423.1"/>
    <property type="molecule type" value="Genomic_DNA"/>
</dbReference>
<feature type="non-terminal residue" evidence="2">
    <location>
        <position position="116"/>
    </location>
</feature>
<gene>
    <name evidence="2" type="ORF">PGLA1383_LOCUS32144</name>
</gene>
<sequence length="116" mass="12663">MSLKDKLKTLGSAVGGGVDVLYDGLNQPDYNKPPVLGGDSMEATNWLIIGILVAVGGSIALGVFCDQTFRFSWMQGRPKYWAIFLIFVSYLLLIPGLTRPLFSFSVVINVIGHRKA</sequence>
<accession>A0A813FLY7</accession>